<name>A0ACB6R725_9PLEO</name>
<sequence>MIGANIDMRGGPYPKWNVGNAKRSLGPQLASAQFPPNSRNWILRDASRPRNPAGRSAWTSVPKRSISHDAGAVPSQDYNTALNTPDDNLLIRTWNDGAYTVQTNIASQDTCRFPPQVQPDWAYNASLGVATPFLLGGTKRDPTVWRRGSGVQGSNSALGRRG</sequence>
<proteinExistence type="predicted"/>
<dbReference type="EMBL" id="MU003497">
    <property type="protein sequence ID" value="KAF2475064.1"/>
    <property type="molecule type" value="Genomic_DNA"/>
</dbReference>
<reference evidence="1" key="1">
    <citation type="journal article" date="2020" name="Stud. Mycol.">
        <title>101 Dothideomycetes genomes: a test case for predicting lifestyles and emergence of pathogens.</title>
        <authorList>
            <person name="Haridas S."/>
            <person name="Albert R."/>
            <person name="Binder M."/>
            <person name="Bloem J."/>
            <person name="Labutti K."/>
            <person name="Salamov A."/>
            <person name="Andreopoulos B."/>
            <person name="Baker S."/>
            <person name="Barry K."/>
            <person name="Bills G."/>
            <person name="Bluhm B."/>
            <person name="Cannon C."/>
            <person name="Castanera R."/>
            <person name="Culley D."/>
            <person name="Daum C."/>
            <person name="Ezra D."/>
            <person name="Gonzalez J."/>
            <person name="Henrissat B."/>
            <person name="Kuo A."/>
            <person name="Liang C."/>
            <person name="Lipzen A."/>
            <person name="Lutzoni F."/>
            <person name="Magnuson J."/>
            <person name="Mondo S."/>
            <person name="Nolan M."/>
            <person name="Ohm R."/>
            <person name="Pangilinan J."/>
            <person name="Park H.-J."/>
            <person name="Ramirez L."/>
            <person name="Alfaro M."/>
            <person name="Sun H."/>
            <person name="Tritt A."/>
            <person name="Yoshinaga Y."/>
            <person name="Zwiers L.-H."/>
            <person name="Turgeon B."/>
            <person name="Goodwin S."/>
            <person name="Spatafora J."/>
            <person name="Crous P."/>
            <person name="Grigoriev I."/>
        </authorList>
    </citation>
    <scope>NUCLEOTIDE SEQUENCE</scope>
    <source>
        <strain evidence="1">ATCC 200398</strain>
    </source>
</reference>
<dbReference type="Proteomes" id="UP000799755">
    <property type="component" value="Unassembled WGS sequence"/>
</dbReference>
<organism evidence="1 2">
    <name type="scientific">Lindgomyces ingoldianus</name>
    <dbReference type="NCBI Taxonomy" id="673940"/>
    <lineage>
        <taxon>Eukaryota</taxon>
        <taxon>Fungi</taxon>
        <taxon>Dikarya</taxon>
        <taxon>Ascomycota</taxon>
        <taxon>Pezizomycotina</taxon>
        <taxon>Dothideomycetes</taxon>
        <taxon>Pleosporomycetidae</taxon>
        <taxon>Pleosporales</taxon>
        <taxon>Lindgomycetaceae</taxon>
        <taxon>Lindgomyces</taxon>
    </lineage>
</organism>
<evidence type="ECO:0000313" key="1">
    <source>
        <dbReference type="EMBL" id="KAF2475064.1"/>
    </source>
</evidence>
<keyword evidence="2" id="KW-1185">Reference proteome</keyword>
<gene>
    <name evidence="1" type="ORF">BDR25DRAFT_340650</name>
</gene>
<accession>A0ACB6R725</accession>
<comment type="caution">
    <text evidence="1">The sequence shown here is derived from an EMBL/GenBank/DDBJ whole genome shotgun (WGS) entry which is preliminary data.</text>
</comment>
<protein>
    <submittedName>
        <fullName evidence="1">Uncharacterized protein</fullName>
    </submittedName>
</protein>
<evidence type="ECO:0000313" key="2">
    <source>
        <dbReference type="Proteomes" id="UP000799755"/>
    </source>
</evidence>